<feature type="transmembrane region" description="Helical" evidence="1">
    <location>
        <begin position="212"/>
        <end position="234"/>
    </location>
</feature>
<feature type="transmembrane region" description="Helical" evidence="1">
    <location>
        <begin position="86"/>
        <end position="104"/>
    </location>
</feature>
<dbReference type="InParanoid" id="A0A0H2R3G1"/>
<dbReference type="Proteomes" id="UP000053477">
    <property type="component" value="Unassembled WGS sequence"/>
</dbReference>
<organism evidence="3 4">
    <name type="scientific">Schizopora paradoxa</name>
    <dbReference type="NCBI Taxonomy" id="27342"/>
    <lineage>
        <taxon>Eukaryota</taxon>
        <taxon>Fungi</taxon>
        <taxon>Dikarya</taxon>
        <taxon>Basidiomycota</taxon>
        <taxon>Agaricomycotina</taxon>
        <taxon>Agaricomycetes</taxon>
        <taxon>Hymenochaetales</taxon>
        <taxon>Schizoporaceae</taxon>
        <taxon>Schizopora</taxon>
    </lineage>
</organism>
<dbReference type="Pfam" id="PF20151">
    <property type="entry name" value="DUF6533"/>
    <property type="match status" value="1"/>
</dbReference>
<name>A0A0H2R3G1_9AGAM</name>
<keyword evidence="4" id="KW-1185">Reference proteome</keyword>
<evidence type="ECO:0000313" key="4">
    <source>
        <dbReference type="Proteomes" id="UP000053477"/>
    </source>
</evidence>
<dbReference type="OrthoDB" id="2646893at2759"/>
<evidence type="ECO:0000313" key="3">
    <source>
        <dbReference type="EMBL" id="KLO06325.1"/>
    </source>
</evidence>
<gene>
    <name evidence="3" type="ORF">SCHPADRAFT_1002412</name>
</gene>
<evidence type="ECO:0000256" key="1">
    <source>
        <dbReference type="SAM" id="Phobius"/>
    </source>
</evidence>
<feature type="transmembrane region" description="Helical" evidence="1">
    <location>
        <begin position="47"/>
        <end position="66"/>
    </location>
</feature>
<feature type="domain" description="DUF6533" evidence="2">
    <location>
        <begin position="16"/>
        <end position="61"/>
    </location>
</feature>
<dbReference type="InterPro" id="IPR045340">
    <property type="entry name" value="DUF6533"/>
</dbReference>
<keyword evidence="1" id="KW-0472">Membrane</keyword>
<proteinExistence type="predicted"/>
<protein>
    <recommendedName>
        <fullName evidence="2">DUF6533 domain-containing protein</fullName>
    </recommendedName>
</protein>
<dbReference type="EMBL" id="KQ086216">
    <property type="protein sequence ID" value="KLO06325.1"/>
    <property type="molecule type" value="Genomic_DNA"/>
</dbReference>
<feature type="transmembrane region" description="Helical" evidence="1">
    <location>
        <begin position="162"/>
        <end position="182"/>
    </location>
</feature>
<reference evidence="3 4" key="1">
    <citation type="submission" date="2015-04" db="EMBL/GenBank/DDBJ databases">
        <title>Complete genome sequence of Schizopora paradoxa KUC8140, a cosmopolitan wood degrader in East Asia.</title>
        <authorList>
            <consortium name="DOE Joint Genome Institute"/>
            <person name="Min B."/>
            <person name="Park H."/>
            <person name="Jang Y."/>
            <person name="Kim J.-J."/>
            <person name="Kim K.H."/>
            <person name="Pangilinan J."/>
            <person name="Lipzen A."/>
            <person name="Riley R."/>
            <person name="Grigoriev I.V."/>
            <person name="Spatafora J.W."/>
            <person name="Choi I.-G."/>
        </authorList>
    </citation>
    <scope>NUCLEOTIDE SEQUENCE [LARGE SCALE GENOMIC DNA]</scope>
    <source>
        <strain evidence="3 4">KUC8140</strain>
    </source>
</reference>
<feature type="transmembrane region" description="Helical" evidence="1">
    <location>
        <begin position="116"/>
        <end position="139"/>
    </location>
</feature>
<accession>A0A0H2R3G1</accession>
<keyword evidence="1" id="KW-1133">Transmembrane helix</keyword>
<evidence type="ECO:0000259" key="2">
    <source>
        <dbReference type="Pfam" id="PF20151"/>
    </source>
</evidence>
<keyword evidence="1" id="KW-0812">Transmembrane</keyword>
<sequence length="289" mass="32453">MDLVIDIFRTVQIFQYTTIATVSLVSYEYLTKLDDEIHYLWGRRTSFGGVLMALCRYLPFINVYQIIVDVSWTDMDSERCLVGYRINSSFVYVEFILSIVVLFTRAYAVWGGDRRILFLLALVLACAITGSSYATFLFLKNTEAPPFHLPTSCLFVLGNNDVWISLVILIICESLALGLLLVKSMQHARDTKGLVAVGARKRSILTVMAQDGIGYFACTLVITSANIVVLARVTPDLRDFFLITQGALQNILCSRLLFHVRSVNEFPEGSFVETSTTQFHALLPTATRD</sequence>
<dbReference type="AlphaFoldDB" id="A0A0H2R3G1"/>